<dbReference type="EMBL" id="UYYB01120694">
    <property type="protein sequence ID" value="VDM83031.1"/>
    <property type="molecule type" value="Genomic_DNA"/>
</dbReference>
<evidence type="ECO:0000313" key="2">
    <source>
        <dbReference type="EMBL" id="VDM83031.1"/>
    </source>
</evidence>
<protein>
    <submittedName>
        <fullName evidence="2">Uncharacterized protein</fullName>
    </submittedName>
</protein>
<name>A0A3P7JBU1_STRVU</name>
<feature type="compositionally biased region" description="Polar residues" evidence="1">
    <location>
        <begin position="39"/>
        <end position="91"/>
    </location>
</feature>
<keyword evidence="3" id="KW-1185">Reference proteome</keyword>
<accession>A0A3P7JBU1</accession>
<feature type="region of interest" description="Disordered" evidence="1">
    <location>
        <begin position="25"/>
        <end position="104"/>
    </location>
</feature>
<feature type="compositionally biased region" description="Basic and acidic residues" evidence="1">
    <location>
        <begin position="92"/>
        <end position="102"/>
    </location>
</feature>
<evidence type="ECO:0000256" key="1">
    <source>
        <dbReference type="SAM" id="MobiDB-lite"/>
    </source>
</evidence>
<dbReference type="Proteomes" id="UP000270094">
    <property type="component" value="Unassembled WGS sequence"/>
</dbReference>
<proteinExistence type="predicted"/>
<gene>
    <name evidence="2" type="ORF">SVUK_LOCUS18029</name>
</gene>
<evidence type="ECO:0000313" key="3">
    <source>
        <dbReference type="Proteomes" id="UP000270094"/>
    </source>
</evidence>
<dbReference type="AlphaFoldDB" id="A0A3P7JBU1"/>
<organism evidence="2 3">
    <name type="scientific">Strongylus vulgaris</name>
    <name type="common">Blood worm</name>
    <dbReference type="NCBI Taxonomy" id="40348"/>
    <lineage>
        <taxon>Eukaryota</taxon>
        <taxon>Metazoa</taxon>
        <taxon>Ecdysozoa</taxon>
        <taxon>Nematoda</taxon>
        <taxon>Chromadorea</taxon>
        <taxon>Rhabditida</taxon>
        <taxon>Rhabditina</taxon>
        <taxon>Rhabditomorpha</taxon>
        <taxon>Strongyloidea</taxon>
        <taxon>Strongylidae</taxon>
        <taxon>Strongylus</taxon>
    </lineage>
</organism>
<reference evidence="2 3" key="1">
    <citation type="submission" date="2018-11" db="EMBL/GenBank/DDBJ databases">
        <authorList>
            <consortium name="Pathogen Informatics"/>
        </authorList>
    </citation>
    <scope>NUCLEOTIDE SEQUENCE [LARGE SCALE GENOMIC DNA]</scope>
</reference>
<sequence length="120" mass="12668">MSSFTNIRVKVPENEINVVTANSLEGTASTITRVPITHGPTSYSRSSASPTRGSTSINSRTTSSVSATGWINTSPNKETASTESSDTSNSGKESDRATEKSAKLMIMHGTSKVWEGEGIL</sequence>